<feature type="transmembrane region" description="Helical" evidence="7">
    <location>
        <begin position="20"/>
        <end position="39"/>
    </location>
</feature>
<dbReference type="RefSeq" id="WP_151917334.1">
    <property type="nucleotide sequence ID" value="NZ_RQSP01000035.1"/>
</dbReference>
<evidence type="ECO:0000313" key="10">
    <source>
        <dbReference type="Proteomes" id="UP000326336"/>
    </source>
</evidence>
<feature type="transmembrane region" description="Helical" evidence="7">
    <location>
        <begin position="390"/>
        <end position="412"/>
    </location>
</feature>
<feature type="domain" description="Major facilitator superfamily (MFS) profile" evidence="8">
    <location>
        <begin position="265"/>
        <end position="455"/>
    </location>
</feature>
<feature type="transmembrane region" description="Helical" evidence="7">
    <location>
        <begin position="331"/>
        <end position="348"/>
    </location>
</feature>
<comment type="subcellular location">
    <subcellularLocation>
        <location evidence="1">Cell membrane</location>
        <topology evidence="1">Multi-pass membrane protein</topology>
    </subcellularLocation>
</comment>
<evidence type="ECO:0000256" key="6">
    <source>
        <dbReference type="SAM" id="MobiDB-lite"/>
    </source>
</evidence>
<dbReference type="InterPro" id="IPR036259">
    <property type="entry name" value="MFS_trans_sf"/>
</dbReference>
<reference evidence="9 10" key="1">
    <citation type="journal article" date="2019" name="Int. J. Syst. Evol. Microbiol.">
        <title>Bifidobacterium jacchi sp. nov., isolated from the faeces of a baby common marmoset (Callithrix jacchus).</title>
        <authorList>
            <person name="Modesto M."/>
            <person name="Watanabe K."/>
            <person name="Arita M."/>
            <person name="Satti M."/>
            <person name="Oki K."/>
            <person name="Sciavilla P."/>
            <person name="Patavino C."/>
            <person name="Camma C."/>
            <person name="Michelini S."/>
            <person name="Sgorbati B."/>
            <person name="Mattarelli P."/>
        </authorList>
    </citation>
    <scope>NUCLEOTIDE SEQUENCE [LARGE SCALE GENOMIC DNA]</scope>
    <source>
        <strain evidence="9 10">MRM 9.3</strain>
    </source>
</reference>
<accession>A0A5N5RGH1</accession>
<feature type="transmembrane region" description="Helical" evidence="7">
    <location>
        <begin position="299"/>
        <end position="319"/>
    </location>
</feature>
<protein>
    <submittedName>
        <fullName evidence="9">MFS transporter</fullName>
    </submittedName>
</protein>
<proteinExistence type="predicted"/>
<dbReference type="InterPro" id="IPR011701">
    <property type="entry name" value="MFS"/>
</dbReference>
<evidence type="ECO:0000256" key="4">
    <source>
        <dbReference type="ARBA" id="ARBA00022989"/>
    </source>
</evidence>
<organism evidence="9 10">
    <name type="scientific">Bifidobacterium jacchi</name>
    <dbReference type="NCBI Taxonomy" id="2490545"/>
    <lineage>
        <taxon>Bacteria</taxon>
        <taxon>Bacillati</taxon>
        <taxon>Actinomycetota</taxon>
        <taxon>Actinomycetes</taxon>
        <taxon>Bifidobacteriales</taxon>
        <taxon>Bifidobacteriaceae</taxon>
        <taxon>Bifidobacterium</taxon>
    </lineage>
</organism>
<feature type="transmembrane region" description="Helical" evidence="7">
    <location>
        <begin position="45"/>
        <end position="72"/>
    </location>
</feature>
<evidence type="ECO:0000256" key="3">
    <source>
        <dbReference type="ARBA" id="ARBA00022692"/>
    </source>
</evidence>
<evidence type="ECO:0000256" key="1">
    <source>
        <dbReference type="ARBA" id="ARBA00004651"/>
    </source>
</evidence>
<feature type="region of interest" description="Disordered" evidence="6">
    <location>
        <begin position="205"/>
        <end position="239"/>
    </location>
</feature>
<evidence type="ECO:0000256" key="5">
    <source>
        <dbReference type="ARBA" id="ARBA00023136"/>
    </source>
</evidence>
<dbReference type="GO" id="GO:0005886">
    <property type="term" value="C:plasma membrane"/>
    <property type="evidence" value="ECO:0007669"/>
    <property type="project" value="UniProtKB-SubCell"/>
</dbReference>
<sequence length="455" mass="47598">MFAHSNGSVAGRPYWRSSRYLTWFTADTAVASGAALRAVASALLVYALCGSLSVAGAFTAAMQIYGLALSAFGGTVVDRHSRRLMIGVNLGVQSAYGLFVVATLLAGRLTFVMYALAMVIMTTVSSLFGQATDAMMRSIVDDRDFAKAKTVNQGRDSTVEIVGGPLGGALYGIAPWVPYLVAGVICLLGAGCAFRLPSREQKSEDARVGAEGAEDANASASDKAESADDANGSGNGDADNGKAAGRGAFFDDFREGWRFFFSCRTVPAMTLLFMLFNLAGVGLQYGIQLHLVGVHTDSTLIGLVNAFAAVAGLVGALLANRLVGRLATGRILMLVLAVSIIGFAPLIASSAYPLLVAALCAVGLFTPLAEASALGFIFARTPDRMQGRMYTCVGVPCSVLAALSPALDGWIIDRLGFTALAIIYETILLLCLAMVLLLPALRGIPKPDHWSEAVL</sequence>
<name>A0A5N5RGH1_9BIFI</name>
<dbReference type="InterPro" id="IPR020846">
    <property type="entry name" value="MFS_dom"/>
</dbReference>
<gene>
    <name evidence="9" type="ORF">EHS19_08545</name>
</gene>
<dbReference type="PROSITE" id="PS50850">
    <property type="entry name" value="MFS"/>
    <property type="match status" value="1"/>
</dbReference>
<feature type="transmembrane region" description="Helical" evidence="7">
    <location>
        <begin position="268"/>
        <end position="287"/>
    </location>
</feature>
<comment type="caution">
    <text evidence="9">The sequence shown here is derived from an EMBL/GenBank/DDBJ whole genome shotgun (WGS) entry which is preliminary data.</text>
</comment>
<dbReference type="EMBL" id="RQSP01000035">
    <property type="protein sequence ID" value="KAB5605831.1"/>
    <property type="molecule type" value="Genomic_DNA"/>
</dbReference>
<dbReference type="PANTHER" id="PTHR23513">
    <property type="entry name" value="INTEGRAL MEMBRANE EFFLUX PROTEIN-RELATED"/>
    <property type="match status" value="1"/>
</dbReference>
<dbReference type="PANTHER" id="PTHR23513:SF11">
    <property type="entry name" value="STAPHYLOFERRIN A TRANSPORTER"/>
    <property type="match status" value="1"/>
</dbReference>
<dbReference type="Gene3D" id="1.20.1250.20">
    <property type="entry name" value="MFS general substrate transporter like domains"/>
    <property type="match status" value="1"/>
</dbReference>
<dbReference type="SUPFAM" id="SSF103473">
    <property type="entry name" value="MFS general substrate transporter"/>
    <property type="match status" value="1"/>
</dbReference>
<keyword evidence="10" id="KW-1185">Reference proteome</keyword>
<dbReference type="GO" id="GO:0022857">
    <property type="term" value="F:transmembrane transporter activity"/>
    <property type="evidence" value="ECO:0007669"/>
    <property type="project" value="InterPro"/>
</dbReference>
<evidence type="ECO:0000256" key="2">
    <source>
        <dbReference type="ARBA" id="ARBA00022475"/>
    </source>
</evidence>
<keyword evidence="4 7" id="KW-1133">Transmembrane helix</keyword>
<evidence type="ECO:0000256" key="7">
    <source>
        <dbReference type="SAM" id="Phobius"/>
    </source>
</evidence>
<feature type="compositionally biased region" description="Low complexity" evidence="6">
    <location>
        <begin position="229"/>
        <end position="239"/>
    </location>
</feature>
<dbReference type="CDD" id="cd06173">
    <property type="entry name" value="MFS_MefA_like"/>
    <property type="match status" value="1"/>
</dbReference>
<evidence type="ECO:0000259" key="8">
    <source>
        <dbReference type="PROSITE" id="PS50850"/>
    </source>
</evidence>
<keyword evidence="5 7" id="KW-0472">Membrane</keyword>
<keyword evidence="3 7" id="KW-0812">Transmembrane</keyword>
<dbReference type="OrthoDB" id="4965946at2"/>
<evidence type="ECO:0000313" key="9">
    <source>
        <dbReference type="EMBL" id="KAB5605831.1"/>
    </source>
</evidence>
<keyword evidence="2" id="KW-1003">Cell membrane</keyword>
<feature type="transmembrane region" description="Helical" evidence="7">
    <location>
        <begin position="418"/>
        <end position="441"/>
    </location>
</feature>
<feature type="transmembrane region" description="Helical" evidence="7">
    <location>
        <begin position="354"/>
        <end position="378"/>
    </location>
</feature>
<dbReference type="Pfam" id="PF07690">
    <property type="entry name" value="MFS_1"/>
    <property type="match status" value="2"/>
</dbReference>
<dbReference type="Proteomes" id="UP000326336">
    <property type="component" value="Unassembled WGS sequence"/>
</dbReference>
<dbReference type="AlphaFoldDB" id="A0A5N5RGH1"/>